<sequence length="310" mass="34133">MTSLLARLIRPSKATAYRIFDIELKAIVALSPSLCRFVFSGPDVAQMTTLAPDQRIKLFFPTPAGAAPNLPKDGQWQQARRHLAPQDTPPMRTYTIRALRRKACEVDVDFVLHGVNGPASAWATSARMGDRLQMVAPNLAYAGDPGGYEWKPPHDARHILLVGDETALPAIAGILEQLADQAPELAVEAFIEVPLEDDCLPLRHSPATRLHWLPRDLLRSEHGQAMRHAVQELASLPAARSTASGTLEDVDIDTQLLWELASGESNGFHAWIAGESGAVMDIRRHLIKTRGLPRESLTLMGYWRAGRVLD</sequence>
<dbReference type="PROSITE" id="PS51384">
    <property type="entry name" value="FAD_FR"/>
    <property type="match status" value="1"/>
</dbReference>
<dbReference type="Pfam" id="PF04954">
    <property type="entry name" value="SIP"/>
    <property type="match status" value="1"/>
</dbReference>
<dbReference type="InterPro" id="IPR017938">
    <property type="entry name" value="Riboflavin_synthase-like_b-brl"/>
</dbReference>
<evidence type="ECO:0000256" key="1">
    <source>
        <dbReference type="ARBA" id="ARBA00035644"/>
    </source>
</evidence>
<gene>
    <name evidence="3" type="ORF">EJA05_19525</name>
</gene>
<dbReference type="KEGG" id="pory:EJA05_19525"/>
<dbReference type="PANTHER" id="PTHR30157:SF0">
    <property type="entry name" value="NADPH-DEPENDENT FERRIC-CHELATE REDUCTASE"/>
    <property type="match status" value="1"/>
</dbReference>
<dbReference type="CDD" id="cd06193">
    <property type="entry name" value="siderophore_interacting"/>
    <property type="match status" value="1"/>
</dbReference>
<proteinExistence type="inferred from homology"/>
<dbReference type="SUPFAM" id="SSF63380">
    <property type="entry name" value="Riboflavin synthase domain-like"/>
    <property type="match status" value="1"/>
</dbReference>
<comment type="similarity">
    <text evidence="1">Belongs to the SIP oxidoreductase family.</text>
</comment>
<organism evidence="3 4">
    <name type="scientific">Pseudomonas entomophila</name>
    <dbReference type="NCBI Taxonomy" id="312306"/>
    <lineage>
        <taxon>Bacteria</taxon>
        <taxon>Pseudomonadati</taxon>
        <taxon>Pseudomonadota</taxon>
        <taxon>Gammaproteobacteria</taxon>
        <taxon>Pseudomonadales</taxon>
        <taxon>Pseudomonadaceae</taxon>
        <taxon>Pseudomonas</taxon>
    </lineage>
</organism>
<feature type="domain" description="FAD-binding FR-type" evidence="2">
    <location>
        <begin position="17"/>
        <end position="144"/>
    </location>
</feature>
<protein>
    <submittedName>
        <fullName evidence="3">Siderophore-interacting protein</fullName>
    </submittedName>
</protein>
<evidence type="ECO:0000313" key="3">
    <source>
        <dbReference type="EMBL" id="AZL69777.1"/>
    </source>
</evidence>
<dbReference type="EMBL" id="CP034338">
    <property type="protein sequence ID" value="AZL69777.1"/>
    <property type="molecule type" value="Genomic_DNA"/>
</dbReference>
<dbReference type="OrthoDB" id="9814826at2"/>
<dbReference type="AlphaFoldDB" id="A0A3Q8TW82"/>
<name>A0A3Q8TW82_9PSED</name>
<dbReference type="InterPro" id="IPR039374">
    <property type="entry name" value="SIP_fam"/>
</dbReference>
<dbReference type="InterPro" id="IPR007037">
    <property type="entry name" value="SIP_rossman_dom"/>
</dbReference>
<dbReference type="GO" id="GO:0016491">
    <property type="term" value="F:oxidoreductase activity"/>
    <property type="evidence" value="ECO:0007669"/>
    <property type="project" value="InterPro"/>
</dbReference>
<dbReference type="InterPro" id="IPR013113">
    <property type="entry name" value="SIP_FAD-bd"/>
</dbReference>
<evidence type="ECO:0000259" key="2">
    <source>
        <dbReference type="PROSITE" id="PS51384"/>
    </source>
</evidence>
<accession>A0A3Q8TW82</accession>
<reference evidence="3 4" key="1">
    <citation type="submission" date="2018-12" db="EMBL/GenBank/DDBJ databases">
        <authorList>
            <person name="Li S."/>
            <person name="Yang R."/>
            <person name="Chen G."/>
            <person name="Zou L."/>
            <person name="Zhang C."/>
            <person name="Chen Y."/>
            <person name="Liu Z."/>
            <person name="Li Y."/>
            <person name="Yan Y."/>
            <person name="Huang M."/>
            <person name="Chen T."/>
        </authorList>
    </citation>
    <scope>NUCLEOTIDE SEQUENCE [LARGE SCALE GENOMIC DNA]</scope>
    <source>
        <strain evidence="3 4">1257</strain>
    </source>
</reference>
<dbReference type="InterPro" id="IPR039261">
    <property type="entry name" value="FNR_nucleotide-bd"/>
</dbReference>
<dbReference type="Gene3D" id="3.40.50.80">
    <property type="entry name" value="Nucleotide-binding domain of ferredoxin-NADP reductase (FNR) module"/>
    <property type="match status" value="1"/>
</dbReference>
<dbReference type="InterPro" id="IPR017927">
    <property type="entry name" value="FAD-bd_FR_type"/>
</dbReference>
<dbReference type="Pfam" id="PF08021">
    <property type="entry name" value="FAD_binding_9"/>
    <property type="match status" value="1"/>
</dbReference>
<dbReference type="Proteomes" id="UP000268230">
    <property type="component" value="Chromosome"/>
</dbReference>
<dbReference type="PANTHER" id="PTHR30157">
    <property type="entry name" value="FERRIC REDUCTASE, NADPH-DEPENDENT"/>
    <property type="match status" value="1"/>
</dbReference>
<dbReference type="Gene3D" id="2.40.30.10">
    <property type="entry name" value="Translation factors"/>
    <property type="match status" value="1"/>
</dbReference>
<evidence type="ECO:0000313" key="4">
    <source>
        <dbReference type="Proteomes" id="UP000268230"/>
    </source>
</evidence>